<gene>
    <name evidence="6" type="ORF">A3844_28665</name>
</gene>
<sequence>METLDYEAKVLELGFSAEKKYWTERLRDHDQLTGLPPDKVGYEKQESCYALYRSELSNEVSQLLLKIGNRSEQGIFAIFLAASSYLLSRYNNIEDAMIMIPSEHGEAGLTALLPLRTVITGPEQTFRQYLYEVREQYQEAHKYSSYPFTGFQAMLNLQKQRPSMPFVITYNVWADTPLDELATVDLIFSFKLHEDQITIESRYDETLYTLEMIELWHERVKQVLPSLLLQPDKPLAEANIVTAREKQLLANMNKTDKIAIEQLTLVERFERQVAQDPDRIAILFEQSRVTFGELNAKANQMARKLRTKNIGRDTIIGLYMQRSMEMIVGMLAVMKAGAAYVPIDPSYPISRVSYMLKDSSCNIVLTQSAIRHNLEEQPVELILMDEEAGYTGDSDNLQIACRYGDLAYLIYTSGSTGTPKGVMIEHGSLANLFEGICDQIEYCENKSMISLTSYSFDIFILESLIPLGCGMRIVMANDRQSKNSKEIGALITTHNVEMLQLTPSLLTFLLSFEESPDYWSKLTSIMVGGEVFPAKLAAKLRSRTNASIYNMYGPTETSVWSLIHPITATDTVQLGRPIHNTKIYVLNRHYQLQPLGASGELYISGLGVARGYWRLPELTSSKFIPNPFDDGQLLYHTGDMVSLMPDGILRYIGRADDMVKIRGVRIELSEVEMSLRRHPNVENAAVTVNSDGNDQLSITAYILPSDSSEMESIIHDLVNEMPFAMVPRTWITVDHIPLTPNGKTDRKALQSLHACKKEEAAVPEQALTETEMFLIETWEEILQTNSVSVLDNFFELGGYSLHAVQLEIAVENKFTMPVDDMVSIKIKTLSTIRELAAWIDQVAEQ</sequence>
<feature type="domain" description="Carrier" evidence="5">
    <location>
        <begin position="765"/>
        <end position="843"/>
    </location>
</feature>
<dbReference type="EMBL" id="LVWI01000092">
    <property type="protein sequence ID" value="OKP79502.1"/>
    <property type="molecule type" value="Genomic_DNA"/>
</dbReference>
<proteinExistence type="inferred from homology"/>
<reference evidence="6 7" key="1">
    <citation type="submission" date="2016-03" db="EMBL/GenBank/DDBJ databases">
        <authorList>
            <person name="Sant'Anna F.H."/>
            <person name="Ambrosini A."/>
            <person name="Souza R."/>
            <person name="Bach E."/>
            <person name="Fernandes G."/>
            <person name="Balsanelli E."/>
            <person name="Baura V.A."/>
            <person name="Souza E.M."/>
            <person name="Passaglia L."/>
        </authorList>
    </citation>
    <scope>NUCLEOTIDE SEQUENCE [LARGE SCALE GENOMIC DNA]</scope>
    <source>
        <strain evidence="6 7">P26E</strain>
    </source>
</reference>
<dbReference type="NCBIfam" id="TIGR01733">
    <property type="entry name" value="AA-adenyl-dom"/>
    <property type="match status" value="1"/>
</dbReference>
<keyword evidence="4" id="KW-0511">Multifunctional enzyme</keyword>
<dbReference type="Pfam" id="PF00668">
    <property type="entry name" value="Condensation"/>
    <property type="match status" value="1"/>
</dbReference>
<dbReference type="SUPFAM" id="SSF56801">
    <property type="entry name" value="Acetyl-CoA synthetase-like"/>
    <property type="match status" value="1"/>
</dbReference>
<dbReference type="InterPro" id="IPR020459">
    <property type="entry name" value="AMP-binding"/>
</dbReference>
<dbReference type="InterPro" id="IPR020845">
    <property type="entry name" value="AMP-binding_CS"/>
</dbReference>
<dbReference type="InterPro" id="IPR000873">
    <property type="entry name" value="AMP-dep_synth/lig_dom"/>
</dbReference>
<accession>A0ABX3EIT7</accession>
<dbReference type="Pfam" id="PF00550">
    <property type="entry name" value="PP-binding"/>
    <property type="match status" value="1"/>
</dbReference>
<keyword evidence="7" id="KW-1185">Reference proteome</keyword>
<evidence type="ECO:0000313" key="6">
    <source>
        <dbReference type="EMBL" id="OKP79502.1"/>
    </source>
</evidence>
<dbReference type="CDD" id="cd05930">
    <property type="entry name" value="A_NRPS"/>
    <property type="match status" value="1"/>
</dbReference>
<evidence type="ECO:0000256" key="1">
    <source>
        <dbReference type="ARBA" id="ARBA00006432"/>
    </source>
</evidence>
<dbReference type="PANTHER" id="PTHR45527">
    <property type="entry name" value="NONRIBOSOMAL PEPTIDE SYNTHETASE"/>
    <property type="match status" value="1"/>
</dbReference>
<dbReference type="PRINTS" id="PR00154">
    <property type="entry name" value="AMPBINDING"/>
</dbReference>
<dbReference type="SUPFAM" id="SSF47336">
    <property type="entry name" value="ACP-like"/>
    <property type="match status" value="1"/>
</dbReference>
<evidence type="ECO:0000256" key="2">
    <source>
        <dbReference type="ARBA" id="ARBA00022737"/>
    </source>
</evidence>
<name>A0ABX3EIT7_9BACL</name>
<dbReference type="InterPro" id="IPR025110">
    <property type="entry name" value="AMP-bd_C"/>
</dbReference>
<evidence type="ECO:0000256" key="3">
    <source>
        <dbReference type="ARBA" id="ARBA00023194"/>
    </source>
</evidence>
<comment type="caution">
    <text evidence="6">The sequence shown here is derived from an EMBL/GenBank/DDBJ whole genome shotgun (WGS) entry which is preliminary data.</text>
</comment>
<dbReference type="PROSITE" id="PS00455">
    <property type="entry name" value="AMP_BINDING"/>
    <property type="match status" value="1"/>
</dbReference>
<dbReference type="RefSeq" id="WP_074109325.1">
    <property type="nucleotide sequence ID" value="NZ_LVWI01000092.1"/>
</dbReference>
<dbReference type="Proteomes" id="UP000186058">
    <property type="component" value="Unassembled WGS sequence"/>
</dbReference>
<dbReference type="Gene3D" id="3.30.300.30">
    <property type="match status" value="1"/>
</dbReference>
<dbReference type="InterPro" id="IPR010071">
    <property type="entry name" value="AA_adenyl_dom"/>
</dbReference>
<dbReference type="Pfam" id="PF00501">
    <property type="entry name" value="AMP-binding"/>
    <property type="match status" value="1"/>
</dbReference>
<dbReference type="InterPro" id="IPR045851">
    <property type="entry name" value="AMP-bd_C_sf"/>
</dbReference>
<organism evidence="6 7">
    <name type="scientific">Paenibacillus helianthi</name>
    <dbReference type="NCBI Taxonomy" id="1349432"/>
    <lineage>
        <taxon>Bacteria</taxon>
        <taxon>Bacillati</taxon>
        <taxon>Bacillota</taxon>
        <taxon>Bacilli</taxon>
        <taxon>Bacillales</taxon>
        <taxon>Paenibacillaceae</taxon>
        <taxon>Paenibacillus</taxon>
    </lineage>
</organism>
<protein>
    <recommendedName>
        <fullName evidence="5">Carrier domain-containing protein</fullName>
    </recommendedName>
</protein>
<keyword evidence="3" id="KW-0045">Antibiotic biosynthesis</keyword>
<evidence type="ECO:0000259" key="5">
    <source>
        <dbReference type="PROSITE" id="PS50075"/>
    </source>
</evidence>
<dbReference type="Gene3D" id="1.10.1200.10">
    <property type="entry name" value="ACP-like"/>
    <property type="match status" value="1"/>
</dbReference>
<dbReference type="PROSITE" id="PS50075">
    <property type="entry name" value="CARRIER"/>
    <property type="match status" value="1"/>
</dbReference>
<evidence type="ECO:0000313" key="7">
    <source>
        <dbReference type="Proteomes" id="UP000186058"/>
    </source>
</evidence>
<comment type="similarity">
    <text evidence="1">Belongs to the ATP-dependent AMP-binding enzyme family.</text>
</comment>
<dbReference type="SUPFAM" id="SSF52777">
    <property type="entry name" value="CoA-dependent acyltransferases"/>
    <property type="match status" value="1"/>
</dbReference>
<dbReference type="Pfam" id="PF13193">
    <property type="entry name" value="AMP-binding_C"/>
    <property type="match status" value="1"/>
</dbReference>
<dbReference type="Gene3D" id="3.40.50.980">
    <property type="match status" value="2"/>
</dbReference>
<dbReference type="Gene3D" id="3.30.559.30">
    <property type="entry name" value="Nonribosomal peptide synthetase, condensation domain"/>
    <property type="match status" value="1"/>
</dbReference>
<evidence type="ECO:0000256" key="4">
    <source>
        <dbReference type="ARBA" id="ARBA00023268"/>
    </source>
</evidence>
<dbReference type="PANTHER" id="PTHR45527:SF1">
    <property type="entry name" value="FATTY ACID SYNTHASE"/>
    <property type="match status" value="1"/>
</dbReference>
<dbReference type="InterPro" id="IPR036736">
    <property type="entry name" value="ACP-like_sf"/>
</dbReference>
<keyword evidence="2" id="KW-0677">Repeat</keyword>
<dbReference type="Gene3D" id="2.30.38.10">
    <property type="entry name" value="Luciferase, Domain 3"/>
    <property type="match status" value="1"/>
</dbReference>
<dbReference type="InterPro" id="IPR009081">
    <property type="entry name" value="PP-bd_ACP"/>
</dbReference>
<dbReference type="InterPro" id="IPR001242">
    <property type="entry name" value="Condensation_dom"/>
</dbReference>